<protein>
    <submittedName>
        <fullName evidence="3">Uncharacterized protein</fullName>
    </submittedName>
</protein>
<evidence type="ECO:0000256" key="2">
    <source>
        <dbReference type="SAM" id="Phobius"/>
    </source>
</evidence>
<sequence length="676" mass="75201">MRQCYRCRCVVLAVSVCEHVCVCVCVLCLDEFFYVLLSTRARTNMCVCVAQFIHFSLAHSLDGSSHLTRSSRAIMTTLHDPWSAPKEDLMAHKSQLAFFDTVCQVILGSRHTSKNTSLRTTDWRGLKYIHNPTVTDAVAKAWKDRRPTTNQVDLYVDIIHDFEGERVVLERWKIQLRPETKHVTTLSTVVFFRALHLRLRLLPLYRLSQDPAAPLLKYEVHFNAAPPLNSDTPFMASPDVFLLSLQSVTFVGFSATFHPRPHEHFVVRRSSKLRSSSAASDDAALRARARVQQRHSRSPLQAAGTNQQQQQQQQGTKGDEKDEGKYGGRERQVSEDGMRPRVQTMPVSTSRPQYPEQQPHVHQQYPQQQPPPPPQSLSHPASGYHALPSQQHLLYQQHPLYQQQQQHMQQQQQQQQQQHTPISDRLPLLPPHHQHQQHQQPPPSSLGQMDHVEYYQQQQQQQGGSGAPSRDTSNNNLVALAQQQQQQQQQQRVQAQAQTRTSSPAAAAAVEGDSQAKTAAKAKTKGKTKGDTSGSGGGGGGGDGGDGDESSGPSRAESFASDTAVLNARTNVRQNQLRLNPSPTIDTDDDSGEWTPTRRRTNVHTHMRGLVTTAKMMVVTVVRNRTAAATHGPTLHTCTHTGPVHMCTATAAAAAAVGWFRTITVVTSQFSSISHH</sequence>
<feature type="compositionally biased region" description="Low complexity" evidence="1">
    <location>
        <begin position="401"/>
        <end position="419"/>
    </location>
</feature>
<reference evidence="3" key="1">
    <citation type="submission" date="2009-08" db="EMBL/GenBank/DDBJ databases">
        <title>Annotation of Salpingoeca rosetta.</title>
        <authorList>
            <consortium name="The Broad Institute Genome Sequencing Platform"/>
            <person name="Russ C."/>
            <person name="Cuomo C."/>
            <person name="Burger G."/>
            <person name="Gray M.W."/>
            <person name="Holland P.W.H."/>
            <person name="King N."/>
            <person name="Lang F.B.F."/>
            <person name="Roger A.J."/>
            <person name="Ruiz-Trillo I."/>
            <person name="Young S.K."/>
            <person name="Zeng Q."/>
            <person name="Gargeya S."/>
            <person name="Alvarado L."/>
            <person name="Berlin A."/>
            <person name="Chapman S.B."/>
            <person name="Chen Z."/>
            <person name="Freedman E."/>
            <person name="Gellesch M."/>
            <person name="Goldberg J."/>
            <person name="Griggs A."/>
            <person name="Gujja S."/>
            <person name="Heilman E."/>
            <person name="Heiman D."/>
            <person name="Howarth C."/>
            <person name="Mehta T."/>
            <person name="Neiman D."/>
            <person name="Pearson M."/>
            <person name="Roberts A."/>
            <person name="Saif S."/>
            <person name="Shea T."/>
            <person name="Shenoy N."/>
            <person name="Sisk P."/>
            <person name="Stolte C."/>
            <person name="Sykes S."/>
            <person name="White J."/>
            <person name="Yandava C."/>
            <person name="Haas B."/>
            <person name="Nusbaum C."/>
            <person name="Birren B."/>
        </authorList>
    </citation>
    <scope>NUCLEOTIDE SEQUENCE [LARGE SCALE GENOMIC DNA]</scope>
    <source>
        <strain evidence="3">ATCC 50818</strain>
    </source>
</reference>
<accession>F2UPL9</accession>
<dbReference type="RefSeq" id="XP_004988802.1">
    <property type="nucleotide sequence ID" value="XM_004988745.1"/>
</dbReference>
<feature type="compositionally biased region" description="Low complexity" evidence="1">
    <location>
        <begin position="273"/>
        <end position="282"/>
    </location>
</feature>
<proteinExistence type="predicted"/>
<dbReference type="Proteomes" id="UP000007799">
    <property type="component" value="Unassembled WGS sequence"/>
</dbReference>
<evidence type="ECO:0000313" key="4">
    <source>
        <dbReference type="Proteomes" id="UP000007799"/>
    </source>
</evidence>
<feature type="compositionally biased region" description="Low complexity" evidence="1">
    <location>
        <begin position="307"/>
        <end position="316"/>
    </location>
</feature>
<dbReference type="Gene3D" id="3.30.900.10">
    <property type="entry name" value="HORMA domain"/>
    <property type="match status" value="1"/>
</dbReference>
<evidence type="ECO:0000313" key="3">
    <source>
        <dbReference type="EMBL" id="EGD79574.1"/>
    </source>
</evidence>
<feature type="region of interest" description="Disordered" evidence="1">
    <location>
        <begin position="481"/>
        <end position="597"/>
    </location>
</feature>
<name>F2UPL9_SALR5</name>
<organism evidence="4">
    <name type="scientific">Salpingoeca rosetta (strain ATCC 50818 / BSB-021)</name>
    <dbReference type="NCBI Taxonomy" id="946362"/>
    <lineage>
        <taxon>Eukaryota</taxon>
        <taxon>Choanoflagellata</taxon>
        <taxon>Craspedida</taxon>
        <taxon>Salpingoecidae</taxon>
        <taxon>Salpingoeca</taxon>
    </lineage>
</organism>
<feature type="transmembrane region" description="Helical" evidence="2">
    <location>
        <begin position="12"/>
        <end position="37"/>
    </location>
</feature>
<dbReference type="InterPro" id="IPR036570">
    <property type="entry name" value="HORMA_dom_sf"/>
</dbReference>
<feature type="compositionally biased region" description="Basic residues" evidence="1">
    <location>
        <begin position="287"/>
        <end position="297"/>
    </location>
</feature>
<feature type="compositionally biased region" description="Low complexity" evidence="1">
    <location>
        <begin position="352"/>
        <end position="367"/>
    </location>
</feature>
<keyword evidence="2" id="KW-1133">Transmembrane helix</keyword>
<dbReference type="EMBL" id="GL832987">
    <property type="protein sequence ID" value="EGD79574.1"/>
    <property type="molecule type" value="Genomic_DNA"/>
</dbReference>
<feature type="region of interest" description="Disordered" evidence="1">
    <location>
        <begin position="401"/>
        <end position="448"/>
    </location>
</feature>
<feature type="compositionally biased region" description="Basic and acidic residues" evidence="1">
    <location>
        <begin position="317"/>
        <end position="339"/>
    </location>
</feature>
<dbReference type="InParanoid" id="F2UPL9"/>
<dbReference type="AlphaFoldDB" id="F2UPL9"/>
<keyword evidence="2" id="KW-0812">Transmembrane</keyword>
<dbReference type="GO" id="GO:0006914">
    <property type="term" value="P:autophagy"/>
    <property type="evidence" value="ECO:0007669"/>
    <property type="project" value="InterPro"/>
</dbReference>
<dbReference type="GO" id="GO:1990316">
    <property type="term" value="C:Atg1/ULK1 kinase complex"/>
    <property type="evidence" value="ECO:0007669"/>
    <property type="project" value="InterPro"/>
</dbReference>
<keyword evidence="2" id="KW-0472">Membrane</keyword>
<feature type="compositionally biased region" description="Gly residues" evidence="1">
    <location>
        <begin position="533"/>
        <end position="544"/>
    </location>
</feature>
<feature type="region of interest" description="Disordered" evidence="1">
    <location>
        <begin position="267"/>
        <end position="384"/>
    </location>
</feature>
<evidence type="ECO:0000256" key="1">
    <source>
        <dbReference type="SAM" id="MobiDB-lite"/>
    </source>
</evidence>
<dbReference type="GeneID" id="16069342"/>
<keyword evidence="4" id="KW-1185">Reference proteome</keyword>
<dbReference type="KEGG" id="sre:PTSG_10423"/>
<feature type="compositionally biased region" description="Polar residues" evidence="1">
    <location>
        <begin position="568"/>
        <end position="585"/>
    </location>
</feature>
<gene>
    <name evidence="3" type="ORF">PTSG_10423</name>
</gene>
<feature type="compositionally biased region" description="Low complexity" evidence="1">
    <location>
        <begin position="481"/>
        <end position="501"/>
    </location>
</feature>